<evidence type="ECO:0000313" key="2">
    <source>
        <dbReference type="Proteomes" id="UP001165960"/>
    </source>
</evidence>
<dbReference type="Proteomes" id="UP001165960">
    <property type="component" value="Unassembled WGS sequence"/>
</dbReference>
<accession>A0ACC2TZQ8</accession>
<protein>
    <submittedName>
        <fullName evidence="1">Uncharacterized protein</fullName>
    </submittedName>
</protein>
<gene>
    <name evidence="1" type="ORF">DSO57_1027185</name>
</gene>
<organism evidence="1 2">
    <name type="scientific">Entomophthora muscae</name>
    <dbReference type="NCBI Taxonomy" id="34485"/>
    <lineage>
        <taxon>Eukaryota</taxon>
        <taxon>Fungi</taxon>
        <taxon>Fungi incertae sedis</taxon>
        <taxon>Zoopagomycota</taxon>
        <taxon>Entomophthoromycotina</taxon>
        <taxon>Entomophthoromycetes</taxon>
        <taxon>Entomophthorales</taxon>
        <taxon>Entomophthoraceae</taxon>
        <taxon>Entomophthora</taxon>
    </lineage>
</organism>
<reference evidence="1" key="1">
    <citation type="submission" date="2022-04" db="EMBL/GenBank/DDBJ databases">
        <title>Genome of the entomopathogenic fungus Entomophthora muscae.</title>
        <authorList>
            <person name="Elya C."/>
            <person name="Lovett B.R."/>
            <person name="Lee E."/>
            <person name="Macias A.M."/>
            <person name="Hajek A.E."/>
            <person name="De Bivort B.L."/>
            <person name="Kasson M.T."/>
            <person name="De Fine Licht H.H."/>
            <person name="Stajich J.E."/>
        </authorList>
    </citation>
    <scope>NUCLEOTIDE SEQUENCE</scope>
    <source>
        <strain evidence="1">Berkeley</strain>
    </source>
</reference>
<proteinExistence type="predicted"/>
<comment type="caution">
    <text evidence="1">The sequence shown here is derived from an EMBL/GenBank/DDBJ whole genome shotgun (WGS) entry which is preliminary data.</text>
</comment>
<name>A0ACC2TZQ8_9FUNG</name>
<dbReference type="EMBL" id="QTSX02001584">
    <property type="protein sequence ID" value="KAJ9080244.1"/>
    <property type="molecule type" value="Genomic_DNA"/>
</dbReference>
<evidence type="ECO:0000313" key="1">
    <source>
        <dbReference type="EMBL" id="KAJ9080244.1"/>
    </source>
</evidence>
<keyword evidence="2" id="KW-1185">Reference proteome</keyword>
<sequence>MSIVVYISLYYVLNYFVGSFWRYNIHAKVFQWLMTIYSIVTTLTGFQFSNLLPYLLQVVPTWAARPGDQGAACLRLSGVKNPQAEANNDGSNDETSQTKGIITPKGGVIKAPN</sequence>